<comment type="caution">
    <text evidence="4">The sequence shown here is derived from an EMBL/GenBank/DDBJ whole genome shotgun (WGS) entry which is preliminary data.</text>
</comment>
<accession>A0ABR4I8F6</accession>
<feature type="repeat" description="ANK" evidence="3">
    <location>
        <begin position="69"/>
        <end position="107"/>
    </location>
</feature>
<dbReference type="PANTHER" id="PTHR24189">
    <property type="entry name" value="MYOTROPHIN"/>
    <property type="match status" value="1"/>
</dbReference>
<dbReference type="InterPro" id="IPR002110">
    <property type="entry name" value="Ankyrin_rpt"/>
</dbReference>
<dbReference type="EMBL" id="JBFXLS010000047">
    <property type="protein sequence ID" value="KAL2824034.1"/>
    <property type="molecule type" value="Genomic_DNA"/>
</dbReference>
<sequence>MAALPCVGLQDGDSFEVVTILLTHGAELDSRDQNGWTPLFWALQAPRTRRATLDLLLERGADPNGRDNQGRTPLLVAAEASWNKVKSQNRVFDTLLEKGVDLYVQDKNGRTPLSWAAGFANHGVVKLLLEKGIDRETTDNEGRTAVWWAEYLEGDDYETKTEDEVRETINLLATWGATTYLTTS</sequence>
<name>A0ABR4I8F6_9EURO</name>
<dbReference type="Pfam" id="PF12796">
    <property type="entry name" value="Ank_2"/>
    <property type="match status" value="1"/>
</dbReference>
<organism evidence="4 5">
    <name type="scientific">Aspergillus cavernicola</name>
    <dbReference type="NCBI Taxonomy" id="176166"/>
    <lineage>
        <taxon>Eukaryota</taxon>
        <taxon>Fungi</taxon>
        <taxon>Dikarya</taxon>
        <taxon>Ascomycota</taxon>
        <taxon>Pezizomycotina</taxon>
        <taxon>Eurotiomycetes</taxon>
        <taxon>Eurotiomycetidae</taxon>
        <taxon>Eurotiales</taxon>
        <taxon>Aspergillaceae</taxon>
        <taxon>Aspergillus</taxon>
        <taxon>Aspergillus subgen. Nidulantes</taxon>
    </lineage>
</organism>
<dbReference type="PROSITE" id="PS50297">
    <property type="entry name" value="ANK_REP_REGION"/>
    <property type="match status" value="2"/>
</dbReference>
<dbReference type="Gene3D" id="1.25.40.20">
    <property type="entry name" value="Ankyrin repeat-containing domain"/>
    <property type="match status" value="2"/>
</dbReference>
<evidence type="ECO:0000313" key="4">
    <source>
        <dbReference type="EMBL" id="KAL2824034.1"/>
    </source>
</evidence>
<feature type="repeat" description="ANK" evidence="3">
    <location>
        <begin position="34"/>
        <end position="68"/>
    </location>
</feature>
<evidence type="ECO:0000256" key="2">
    <source>
        <dbReference type="ARBA" id="ARBA00023043"/>
    </source>
</evidence>
<keyword evidence="1" id="KW-0677">Repeat</keyword>
<proteinExistence type="predicted"/>
<evidence type="ECO:0000256" key="3">
    <source>
        <dbReference type="PROSITE-ProRule" id="PRU00023"/>
    </source>
</evidence>
<keyword evidence="5" id="KW-1185">Reference proteome</keyword>
<keyword evidence="2 3" id="KW-0040">ANK repeat</keyword>
<dbReference type="SUPFAM" id="SSF48403">
    <property type="entry name" value="Ankyrin repeat"/>
    <property type="match status" value="1"/>
</dbReference>
<protein>
    <submittedName>
        <fullName evidence="4">Ankyrin repeat-containing domain protein</fullName>
    </submittedName>
</protein>
<dbReference type="PROSITE" id="PS50088">
    <property type="entry name" value="ANK_REPEAT"/>
    <property type="match status" value="3"/>
</dbReference>
<dbReference type="InterPro" id="IPR050745">
    <property type="entry name" value="Multifunctional_regulatory"/>
</dbReference>
<dbReference type="Proteomes" id="UP001610335">
    <property type="component" value="Unassembled WGS sequence"/>
</dbReference>
<feature type="repeat" description="ANK" evidence="3">
    <location>
        <begin position="108"/>
        <end position="140"/>
    </location>
</feature>
<evidence type="ECO:0000313" key="5">
    <source>
        <dbReference type="Proteomes" id="UP001610335"/>
    </source>
</evidence>
<dbReference type="SMART" id="SM00248">
    <property type="entry name" value="ANK"/>
    <property type="match status" value="3"/>
</dbReference>
<reference evidence="4 5" key="1">
    <citation type="submission" date="2024-07" db="EMBL/GenBank/DDBJ databases">
        <title>Section-level genome sequencing and comparative genomics of Aspergillus sections Usti and Cavernicolus.</title>
        <authorList>
            <consortium name="Lawrence Berkeley National Laboratory"/>
            <person name="Nybo J.L."/>
            <person name="Vesth T.C."/>
            <person name="Theobald S."/>
            <person name="Frisvad J.C."/>
            <person name="Larsen T.O."/>
            <person name="Kjaerboelling I."/>
            <person name="Rothschild-Mancinelli K."/>
            <person name="Lyhne E.K."/>
            <person name="Kogle M.E."/>
            <person name="Barry K."/>
            <person name="Clum A."/>
            <person name="Na H."/>
            <person name="Ledsgaard L."/>
            <person name="Lin J."/>
            <person name="Lipzen A."/>
            <person name="Kuo A."/>
            <person name="Riley R."/>
            <person name="Mondo S."/>
            <person name="LaButti K."/>
            <person name="Haridas S."/>
            <person name="Pangalinan J."/>
            <person name="Salamov A.A."/>
            <person name="Simmons B.A."/>
            <person name="Magnuson J.K."/>
            <person name="Chen J."/>
            <person name="Drula E."/>
            <person name="Henrissat B."/>
            <person name="Wiebenga A."/>
            <person name="Lubbers R.J."/>
            <person name="Gomes A.C."/>
            <person name="Makela M.R."/>
            <person name="Stajich J."/>
            <person name="Grigoriev I.V."/>
            <person name="Mortensen U.H."/>
            <person name="De vries R.P."/>
            <person name="Baker S.E."/>
            <person name="Andersen M.R."/>
        </authorList>
    </citation>
    <scope>NUCLEOTIDE SEQUENCE [LARGE SCALE GENOMIC DNA]</scope>
    <source>
        <strain evidence="4 5">CBS 600.67</strain>
    </source>
</reference>
<dbReference type="PANTHER" id="PTHR24189:SF50">
    <property type="entry name" value="ANKYRIN REPEAT AND SOCS BOX PROTEIN 2"/>
    <property type="match status" value="1"/>
</dbReference>
<evidence type="ECO:0000256" key="1">
    <source>
        <dbReference type="ARBA" id="ARBA00022737"/>
    </source>
</evidence>
<dbReference type="Pfam" id="PF00023">
    <property type="entry name" value="Ank"/>
    <property type="match status" value="1"/>
</dbReference>
<dbReference type="InterPro" id="IPR036770">
    <property type="entry name" value="Ankyrin_rpt-contain_sf"/>
</dbReference>
<gene>
    <name evidence="4" type="ORF">BDW59DRAFT_162805</name>
</gene>